<feature type="domain" description="Protein kinase" evidence="6">
    <location>
        <begin position="1"/>
        <end position="92"/>
    </location>
</feature>
<dbReference type="Pfam" id="PF07714">
    <property type="entry name" value="PK_Tyr_Ser-Thr"/>
    <property type="match status" value="1"/>
</dbReference>
<proteinExistence type="predicted"/>
<sequence>MAPEVLRGYQYTKAADIYSFGIVMNEFLSEEIPFNDIPHDEFLAIKICKGLRPTISEGVPKLLADLIVKCWNAEIKNGPTTKELYQTLNEWNDEISEYSKNSEDNKDGDNSQNSEIYFQIKEYKSKSFQTHPQAFYISRLLNFKNLPKPVNSSDLSSCHFSSDNNYTVQSTSANPISECLDVQLSELELNEICQDSEHNIE</sequence>
<evidence type="ECO:0000256" key="5">
    <source>
        <dbReference type="ARBA" id="ARBA00022840"/>
    </source>
</evidence>
<evidence type="ECO:0000256" key="3">
    <source>
        <dbReference type="ARBA" id="ARBA00022741"/>
    </source>
</evidence>
<comment type="caution">
    <text evidence="7">The sequence shown here is derived from an EMBL/GenBank/DDBJ whole genome shotgun (WGS) entry which is preliminary data.</text>
</comment>
<dbReference type="VEuPathDB" id="FungiDB:RhiirFUN_009663"/>
<gene>
    <name evidence="7" type="ORF">GLOIN_2v1573763</name>
</gene>
<reference evidence="7 8" key="2">
    <citation type="journal article" date="2018" name="New Phytol.">
        <title>High intraspecific genome diversity in the model arbuscular mycorrhizal symbiont Rhizophagus irregularis.</title>
        <authorList>
            <person name="Chen E.C.H."/>
            <person name="Morin E."/>
            <person name="Beaudet D."/>
            <person name="Noel J."/>
            <person name="Yildirir G."/>
            <person name="Ndikumana S."/>
            <person name="Charron P."/>
            <person name="St-Onge C."/>
            <person name="Giorgi J."/>
            <person name="Kruger M."/>
            <person name="Marton T."/>
            <person name="Ropars J."/>
            <person name="Grigoriev I.V."/>
            <person name="Hainaut M."/>
            <person name="Henrissat B."/>
            <person name="Roux C."/>
            <person name="Martin F."/>
            <person name="Corradi N."/>
        </authorList>
    </citation>
    <scope>NUCLEOTIDE SEQUENCE [LARGE SCALE GENOMIC DNA]</scope>
    <source>
        <strain evidence="7 8">DAOM 197198</strain>
    </source>
</reference>
<name>A0A2P4QAM8_RHIID</name>
<evidence type="ECO:0000256" key="4">
    <source>
        <dbReference type="ARBA" id="ARBA00022777"/>
    </source>
</evidence>
<keyword evidence="1" id="KW-0723">Serine/threonine-protein kinase</keyword>
<keyword evidence="2" id="KW-0808">Transferase</keyword>
<organism evidence="7 8">
    <name type="scientific">Rhizophagus irregularis (strain DAOM 181602 / DAOM 197198 / MUCL 43194)</name>
    <name type="common">Arbuscular mycorrhizal fungus</name>
    <name type="synonym">Glomus intraradices</name>
    <dbReference type="NCBI Taxonomy" id="747089"/>
    <lineage>
        <taxon>Eukaryota</taxon>
        <taxon>Fungi</taxon>
        <taxon>Fungi incertae sedis</taxon>
        <taxon>Mucoromycota</taxon>
        <taxon>Glomeromycotina</taxon>
        <taxon>Glomeromycetes</taxon>
        <taxon>Glomerales</taxon>
        <taxon>Glomeraceae</taxon>
        <taxon>Rhizophagus</taxon>
    </lineage>
</organism>
<dbReference type="InterPro" id="IPR000719">
    <property type="entry name" value="Prot_kinase_dom"/>
</dbReference>
<evidence type="ECO:0000313" key="8">
    <source>
        <dbReference type="Proteomes" id="UP000018888"/>
    </source>
</evidence>
<evidence type="ECO:0000313" key="7">
    <source>
        <dbReference type="EMBL" id="POG74666.1"/>
    </source>
</evidence>
<dbReference type="GO" id="GO:0006955">
    <property type="term" value="P:immune response"/>
    <property type="evidence" value="ECO:0007669"/>
    <property type="project" value="TreeGrafter"/>
</dbReference>
<dbReference type="InterPro" id="IPR011009">
    <property type="entry name" value="Kinase-like_dom_sf"/>
</dbReference>
<dbReference type="PANTHER" id="PTHR46716">
    <property type="entry name" value="MITOGEN-ACTIVATED PROTEIN KINASE KINASE KINASE 7"/>
    <property type="match status" value="1"/>
</dbReference>
<dbReference type="PANTHER" id="PTHR46716:SF1">
    <property type="entry name" value="MITOGEN-ACTIVATED PROTEIN KINASE KINASE KINASE 7"/>
    <property type="match status" value="1"/>
</dbReference>
<evidence type="ECO:0000259" key="6">
    <source>
        <dbReference type="PROSITE" id="PS50011"/>
    </source>
</evidence>
<dbReference type="Gene3D" id="1.10.510.10">
    <property type="entry name" value="Transferase(Phosphotransferase) domain 1"/>
    <property type="match status" value="1"/>
</dbReference>
<dbReference type="SUPFAM" id="SSF56112">
    <property type="entry name" value="Protein kinase-like (PK-like)"/>
    <property type="match status" value="1"/>
</dbReference>
<dbReference type="InterPro" id="IPR001245">
    <property type="entry name" value="Ser-Thr/Tyr_kinase_cat_dom"/>
</dbReference>
<keyword evidence="4" id="KW-0418">Kinase</keyword>
<dbReference type="GO" id="GO:0007254">
    <property type="term" value="P:JNK cascade"/>
    <property type="evidence" value="ECO:0007669"/>
    <property type="project" value="TreeGrafter"/>
</dbReference>
<keyword evidence="3" id="KW-0547">Nucleotide-binding</keyword>
<dbReference type="GO" id="GO:0004709">
    <property type="term" value="F:MAP kinase kinase kinase activity"/>
    <property type="evidence" value="ECO:0007669"/>
    <property type="project" value="TreeGrafter"/>
</dbReference>
<reference evidence="7 8" key="1">
    <citation type="journal article" date="2013" name="Proc. Natl. Acad. Sci. U.S.A.">
        <title>Genome of an arbuscular mycorrhizal fungus provides insight into the oldest plant symbiosis.</title>
        <authorList>
            <person name="Tisserant E."/>
            <person name="Malbreil M."/>
            <person name="Kuo A."/>
            <person name="Kohler A."/>
            <person name="Symeonidi A."/>
            <person name="Balestrini R."/>
            <person name="Charron P."/>
            <person name="Duensing N."/>
            <person name="Frei Dit Frey N."/>
            <person name="Gianinazzi-Pearson V."/>
            <person name="Gilbert L.B."/>
            <person name="Handa Y."/>
            <person name="Herr J.R."/>
            <person name="Hijri M."/>
            <person name="Koul R."/>
            <person name="Kawaguchi M."/>
            <person name="Krajinski F."/>
            <person name="Lammers P.J."/>
            <person name="Masclaux F.G."/>
            <person name="Murat C."/>
            <person name="Morin E."/>
            <person name="Ndikumana S."/>
            <person name="Pagni M."/>
            <person name="Petitpierre D."/>
            <person name="Requena N."/>
            <person name="Rosikiewicz P."/>
            <person name="Riley R."/>
            <person name="Saito K."/>
            <person name="San Clemente H."/>
            <person name="Shapiro H."/>
            <person name="van Tuinen D."/>
            <person name="Becard G."/>
            <person name="Bonfante P."/>
            <person name="Paszkowski U."/>
            <person name="Shachar-Hill Y.Y."/>
            <person name="Tuskan G.A."/>
            <person name="Young P.W."/>
            <person name="Sanders I.R."/>
            <person name="Henrissat B."/>
            <person name="Rensing S.A."/>
            <person name="Grigoriev I.V."/>
            <person name="Corradi N."/>
            <person name="Roux C."/>
            <person name="Martin F."/>
        </authorList>
    </citation>
    <scope>NUCLEOTIDE SEQUENCE [LARGE SCALE GENOMIC DNA]</scope>
    <source>
        <strain evidence="7 8">DAOM 197198</strain>
    </source>
</reference>
<dbReference type="EMBL" id="AUPC02000069">
    <property type="protein sequence ID" value="POG74666.1"/>
    <property type="molecule type" value="Genomic_DNA"/>
</dbReference>
<keyword evidence="5" id="KW-0067">ATP-binding</keyword>
<dbReference type="GO" id="GO:0005524">
    <property type="term" value="F:ATP binding"/>
    <property type="evidence" value="ECO:0007669"/>
    <property type="project" value="UniProtKB-KW"/>
</dbReference>
<dbReference type="Proteomes" id="UP000018888">
    <property type="component" value="Unassembled WGS sequence"/>
</dbReference>
<evidence type="ECO:0000256" key="1">
    <source>
        <dbReference type="ARBA" id="ARBA00022527"/>
    </source>
</evidence>
<evidence type="ECO:0000256" key="2">
    <source>
        <dbReference type="ARBA" id="ARBA00022679"/>
    </source>
</evidence>
<dbReference type="PROSITE" id="PS50011">
    <property type="entry name" value="PROTEIN_KINASE_DOM"/>
    <property type="match status" value="1"/>
</dbReference>
<keyword evidence="8" id="KW-1185">Reference proteome</keyword>
<dbReference type="AlphaFoldDB" id="A0A2P4QAM8"/>
<accession>A0A2P4QAM8</accession>
<protein>
    <submittedName>
        <fullName evidence="7">Kinase-like domain-containing protein</fullName>
    </submittedName>
</protein>